<dbReference type="PROSITE" id="PS50097">
    <property type="entry name" value="BTB"/>
    <property type="match status" value="1"/>
</dbReference>
<dbReference type="SUPFAM" id="SSF54695">
    <property type="entry name" value="POZ domain"/>
    <property type="match status" value="1"/>
</dbReference>
<dbReference type="Gene3D" id="1.25.40.420">
    <property type="match status" value="1"/>
</dbReference>
<gene>
    <name evidence="2" type="primary">BTBD3_0</name>
    <name evidence="2" type="ORF">Bhyg_06590</name>
</gene>
<protein>
    <submittedName>
        <fullName evidence="2">BTB/POZ domain-containing protein 3</fullName>
    </submittedName>
</protein>
<sequence>MERKYVNMRGKMFFETNYLADYHFHFPVHGNCKISANKTILALASPILDMQFFGRSDDLDSAANSLKIYDIDPKPFRKFLLWIYSKELDFDNAAEAMTVFYAARKYEVSDLKSVCESYIFDNISTQNVFLIWNFSHNYELCELKQKCMKLVKRHTAQLIQSTSFFELNMKLLTELYKQNELWIASEVTLYRALEKYAEENNLVREHLDGILKLIRFKLISSDDIIKINSVLLTDAEKDIFELDSRAVLPDGFSTSKESRCTNYVHITEQDLGLLESFKKMHESHEEIDYVNPAGEKFHQTVCKLFFHGVQLYRELEIIQALKLHLPNFESESKHDYLSRILESDDLSIIVPLINALKFLKFGEHLSVNWLLI</sequence>
<proteinExistence type="predicted"/>
<keyword evidence="3" id="KW-1185">Reference proteome</keyword>
<dbReference type="InterPro" id="IPR011705">
    <property type="entry name" value="BACK"/>
</dbReference>
<dbReference type="AlphaFoldDB" id="A0A9Q0S2Z6"/>
<comment type="caution">
    <text evidence="2">The sequence shown here is derived from an EMBL/GenBank/DDBJ whole genome shotgun (WGS) entry which is preliminary data.</text>
</comment>
<dbReference type="Proteomes" id="UP001151699">
    <property type="component" value="Chromosome B"/>
</dbReference>
<dbReference type="InterPro" id="IPR000210">
    <property type="entry name" value="BTB/POZ_dom"/>
</dbReference>
<organism evidence="2 3">
    <name type="scientific">Pseudolycoriella hygida</name>
    <dbReference type="NCBI Taxonomy" id="35572"/>
    <lineage>
        <taxon>Eukaryota</taxon>
        <taxon>Metazoa</taxon>
        <taxon>Ecdysozoa</taxon>
        <taxon>Arthropoda</taxon>
        <taxon>Hexapoda</taxon>
        <taxon>Insecta</taxon>
        <taxon>Pterygota</taxon>
        <taxon>Neoptera</taxon>
        <taxon>Endopterygota</taxon>
        <taxon>Diptera</taxon>
        <taxon>Nematocera</taxon>
        <taxon>Sciaroidea</taxon>
        <taxon>Sciaridae</taxon>
        <taxon>Pseudolycoriella</taxon>
    </lineage>
</organism>
<evidence type="ECO:0000259" key="1">
    <source>
        <dbReference type="PROSITE" id="PS50097"/>
    </source>
</evidence>
<name>A0A9Q0S2Z6_9DIPT</name>
<evidence type="ECO:0000313" key="2">
    <source>
        <dbReference type="EMBL" id="KAJ6641650.1"/>
    </source>
</evidence>
<dbReference type="SMART" id="SM00225">
    <property type="entry name" value="BTB"/>
    <property type="match status" value="1"/>
</dbReference>
<dbReference type="EMBL" id="WJQU01000002">
    <property type="protein sequence ID" value="KAJ6641650.1"/>
    <property type="molecule type" value="Genomic_DNA"/>
</dbReference>
<dbReference type="Gene3D" id="3.30.710.10">
    <property type="entry name" value="Potassium Channel Kv1.1, Chain A"/>
    <property type="match status" value="1"/>
</dbReference>
<accession>A0A9Q0S2Z6</accession>
<dbReference type="Pfam" id="PF07707">
    <property type="entry name" value="BACK"/>
    <property type="match status" value="1"/>
</dbReference>
<dbReference type="OrthoDB" id="7761699at2759"/>
<dbReference type="PANTHER" id="PTHR45774">
    <property type="entry name" value="BTB/POZ DOMAIN-CONTAINING"/>
    <property type="match status" value="1"/>
</dbReference>
<evidence type="ECO:0000313" key="3">
    <source>
        <dbReference type="Proteomes" id="UP001151699"/>
    </source>
</evidence>
<dbReference type="SMART" id="SM00875">
    <property type="entry name" value="BACK"/>
    <property type="match status" value="1"/>
</dbReference>
<dbReference type="Pfam" id="PF00651">
    <property type="entry name" value="BTB"/>
    <property type="match status" value="1"/>
</dbReference>
<dbReference type="PANTHER" id="PTHR45774:SF3">
    <property type="entry name" value="BTB (POZ) DOMAIN-CONTAINING 2B-RELATED"/>
    <property type="match status" value="1"/>
</dbReference>
<feature type="domain" description="BTB" evidence="1">
    <location>
        <begin position="20"/>
        <end position="92"/>
    </location>
</feature>
<reference evidence="2" key="1">
    <citation type="submission" date="2022-07" db="EMBL/GenBank/DDBJ databases">
        <authorList>
            <person name="Trinca V."/>
            <person name="Uliana J.V.C."/>
            <person name="Torres T.T."/>
            <person name="Ward R.J."/>
            <person name="Monesi N."/>
        </authorList>
    </citation>
    <scope>NUCLEOTIDE SEQUENCE</scope>
    <source>
        <strain evidence="2">HSMRA1968</strain>
        <tissue evidence="2">Whole embryos</tissue>
    </source>
</reference>
<dbReference type="InterPro" id="IPR011333">
    <property type="entry name" value="SKP1/BTB/POZ_sf"/>
</dbReference>